<dbReference type="OrthoDB" id="2789670at2759"/>
<dbReference type="PANTHER" id="PTHR24286">
    <property type="entry name" value="CYTOCHROME P450 26"/>
    <property type="match status" value="1"/>
</dbReference>
<reference evidence="6" key="1">
    <citation type="submission" date="2016-06" db="EMBL/GenBank/DDBJ databases">
        <title>Parallel loss of symbiosis genes in relatives of nitrogen-fixing non-legume Parasponia.</title>
        <authorList>
            <person name="Van Velzen R."/>
            <person name="Holmer R."/>
            <person name="Bu F."/>
            <person name="Rutten L."/>
            <person name="Van Zeijl A."/>
            <person name="Liu W."/>
            <person name="Santuari L."/>
            <person name="Cao Q."/>
            <person name="Sharma T."/>
            <person name="Shen D."/>
            <person name="Roswanjaya Y."/>
            <person name="Wardhani T."/>
            <person name="Kalhor M.S."/>
            <person name="Jansen J."/>
            <person name="Van den Hoogen J."/>
            <person name="Gungor B."/>
            <person name="Hartog M."/>
            <person name="Hontelez J."/>
            <person name="Verver J."/>
            <person name="Yang W.-C."/>
            <person name="Schijlen E."/>
            <person name="Repin R."/>
            <person name="Schilthuizen M."/>
            <person name="Schranz E."/>
            <person name="Heidstra R."/>
            <person name="Miyata K."/>
            <person name="Fedorova E."/>
            <person name="Kohlen W."/>
            <person name="Bisseling T."/>
            <person name="Smit S."/>
            <person name="Geurts R."/>
        </authorList>
    </citation>
    <scope>NUCLEOTIDE SEQUENCE [LARGE SCALE GENOMIC DNA]</scope>
    <source>
        <strain evidence="6">cv. RG33-2</strain>
    </source>
</reference>
<sequence length="202" mass="23328">MANLNLAKEDLLFLVHKIRLTHHYRAEHRWCPIILFYYGTIIMVVVFSIGATFFFSKAWTRTSSTEKSQIPGQLGLPFIGETFSFLAANNSTKGNYEFVRLRRLWHGKWFKTRIFGQIHVFVPSTEGAKIIFSNDFVHFNNGYVKSMADVAGANNMFSVPHENHKRIRCLLSDSFFMNSLSDHVQKFDKRGRALCCLISVPR</sequence>
<name>A0A2P5EQ90_TREOI</name>
<keyword evidence="3" id="KW-0408">Iron</keyword>
<accession>A0A2P5EQ90</accession>
<dbReference type="GO" id="GO:0004497">
    <property type="term" value="F:monooxygenase activity"/>
    <property type="evidence" value="ECO:0007669"/>
    <property type="project" value="InterPro"/>
</dbReference>
<evidence type="ECO:0000313" key="6">
    <source>
        <dbReference type="Proteomes" id="UP000237000"/>
    </source>
</evidence>
<gene>
    <name evidence="5" type="ORF">TorRG33x02_165610</name>
</gene>
<dbReference type="GO" id="GO:0016132">
    <property type="term" value="P:brassinosteroid biosynthetic process"/>
    <property type="evidence" value="ECO:0007669"/>
    <property type="project" value="TreeGrafter"/>
</dbReference>
<dbReference type="InParanoid" id="A0A2P5EQ90"/>
<dbReference type="GO" id="GO:0010268">
    <property type="term" value="P:brassinosteroid homeostasis"/>
    <property type="evidence" value="ECO:0007669"/>
    <property type="project" value="TreeGrafter"/>
</dbReference>
<dbReference type="InterPro" id="IPR036396">
    <property type="entry name" value="Cyt_P450_sf"/>
</dbReference>
<keyword evidence="4" id="KW-0812">Transmembrane</keyword>
<dbReference type="PANTHER" id="PTHR24286:SF235">
    <property type="entry name" value="CYTOCHROME P450"/>
    <property type="match status" value="1"/>
</dbReference>
<dbReference type="GO" id="GO:0016705">
    <property type="term" value="F:oxidoreductase activity, acting on paired donors, with incorporation or reduction of molecular oxygen"/>
    <property type="evidence" value="ECO:0007669"/>
    <property type="project" value="InterPro"/>
</dbReference>
<evidence type="ECO:0000256" key="4">
    <source>
        <dbReference type="SAM" id="Phobius"/>
    </source>
</evidence>
<comment type="similarity">
    <text evidence="1">Belongs to the cytochrome P450 family.</text>
</comment>
<organism evidence="5 6">
    <name type="scientific">Trema orientale</name>
    <name type="common">Charcoal tree</name>
    <name type="synonym">Celtis orientalis</name>
    <dbReference type="NCBI Taxonomy" id="63057"/>
    <lineage>
        <taxon>Eukaryota</taxon>
        <taxon>Viridiplantae</taxon>
        <taxon>Streptophyta</taxon>
        <taxon>Embryophyta</taxon>
        <taxon>Tracheophyta</taxon>
        <taxon>Spermatophyta</taxon>
        <taxon>Magnoliopsida</taxon>
        <taxon>eudicotyledons</taxon>
        <taxon>Gunneridae</taxon>
        <taxon>Pentapetalae</taxon>
        <taxon>rosids</taxon>
        <taxon>fabids</taxon>
        <taxon>Rosales</taxon>
        <taxon>Cannabaceae</taxon>
        <taxon>Trema</taxon>
    </lineage>
</organism>
<comment type="caution">
    <text evidence="5">The sequence shown here is derived from an EMBL/GenBank/DDBJ whole genome shotgun (WGS) entry which is preliminary data.</text>
</comment>
<evidence type="ECO:0000256" key="2">
    <source>
        <dbReference type="ARBA" id="ARBA00022723"/>
    </source>
</evidence>
<evidence type="ECO:0000256" key="3">
    <source>
        <dbReference type="ARBA" id="ARBA00023004"/>
    </source>
</evidence>
<keyword evidence="4" id="KW-1133">Transmembrane helix</keyword>
<protein>
    <submittedName>
        <fullName evidence="5">Cytochrome P</fullName>
    </submittedName>
</protein>
<dbReference type="GO" id="GO:0016125">
    <property type="term" value="P:sterol metabolic process"/>
    <property type="evidence" value="ECO:0007669"/>
    <property type="project" value="TreeGrafter"/>
</dbReference>
<dbReference type="GO" id="GO:0020037">
    <property type="term" value="F:heme binding"/>
    <property type="evidence" value="ECO:0007669"/>
    <property type="project" value="InterPro"/>
</dbReference>
<dbReference type="GO" id="GO:0005506">
    <property type="term" value="F:iron ion binding"/>
    <property type="evidence" value="ECO:0007669"/>
    <property type="project" value="InterPro"/>
</dbReference>
<evidence type="ECO:0000313" key="5">
    <source>
        <dbReference type="EMBL" id="PON87717.1"/>
    </source>
</evidence>
<dbReference type="SUPFAM" id="SSF48264">
    <property type="entry name" value="Cytochrome P450"/>
    <property type="match status" value="1"/>
</dbReference>
<keyword evidence="2" id="KW-0479">Metal-binding</keyword>
<dbReference type="AlphaFoldDB" id="A0A2P5EQ90"/>
<dbReference type="Proteomes" id="UP000237000">
    <property type="component" value="Unassembled WGS sequence"/>
</dbReference>
<evidence type="ECO:0000256" key="1">
    <source>
        <dbReference type="ARBA" id="ARBA00010617"/>
    </source>
</evidence>
<dbReference type="Gene3D" id="1.10.630.10">
    <property type="entry name" value="Cytochrome P450"/>
    <property type="match status" value="1"/>
</dbReference>
<feature type="transmembrane region" description="Helical" evidence="4">
    <location>
        <begin position="34"/>
        <end position="55"/>
    </location>
</feature>
<dbReference type="EMBL" id="JXTC01000114">
    <property type="protein sequence ID" value="PON87717.1"/>
    <property type="molecule type" value="Genomic_DNA"/>
</dbReference>
<dbReference type="STRING" id="63057.A0A2P5EQ90"/>
<keyword evidence="6" id="KW-1185">Reference proteome</keyword>
<proteinExistence type="inferred from homology"/>
<keyword evidence="4" id="KW-0472">Membrane</keyword>